<evidence type="ECO:0000313" key="1">
    <source>
        <dbReference type="EMBL" id="JAD54371.1"/>
    </source>
</evidence>
<proteinExistence type="predicted"/>
<name>A0A0A9ATA5_ARUDO</name>
<reference evidence="1" key="1">
    <citation type="submission" date="2014-09" db="EMBL/GenBank/DDBJ databases">
        <authorList>
            <person name="Magalhaes I.L.F."/>
            <person name="Oliveira U."/>
            <person name="Santos F.R."/>
            <person name="Vidigal T.H.D.A."/>
            <person name="Brescovit A.D."/>
            <person name="Santos A.J."/>
        </authorList>
    </citation>
    <scope>NUCLEOTIDE SEQUENCE</scope>
    <source>
        <tissue evidence="1">Shoot tissue taken approximately 20 cm above the soil surface</tissue>
    </source>
</reference>
<dbReference type="AlphaFoldDB" id="A0A0A9ATA5"/>
<reference evidence="1" key="2">
    <citation type="journal article" date="2015" name="Data Brief">
        <title>Shoot transcriptome of the giant reed, Arundo donax.</title>
        <authorList>
            <person name="Barrero R.A."/>
            <person name="Guerrero F.D."/>
            <person name="Moolhuijzen P."/>
            <person name="Goolsby J.A."/>
            <person name="Tidwell J."/>
            <person name="Bellgard S.E."/>
            <person name="Bellgard M.I."/>
        </authorList>
    </citation>
    <scope>NUCLEOTIDE SEQUENCE</scope>
    <source>
        <tissue evidence="1">Shoot tissue taken approximately 20 cm above the soil surface</tissue>
    </source>
</reference>
<sequence length="20" mass="2336">MRYTIEILVEASSRQILIAE</sequence>
<accession>A0A0A9ATA5</accession>
<protein>
    <submittedName>
        <fullName evidence="1">Uncharacterized protein</fullName>
    </submittedName>
</protein>
<dbReference type="EMBL" id="GBRH01243524">
    <property type="protein sequence ID" value="JAD54371.1"/>
    <property type="molecule type" value="Transcribed_RNA"/>
</dbReference>
<organism evidence="1">
    <name type="scientific">Arundo donax</name>
    <name type="common">Giant reed</name>
    <name type="synonym">Donax arundinaceus</name>
    <dbReference type="NCBI Taxonomy" id="35708"/>
    <lineage>
        <taxon>Eukaryota</taxon>
        <taxon>Viridiplantae</taxon>
        <taxon>Streptophyta</taxon>
        <taxon>Embryophyta</taxon>
        <taxon>Tracheophyta</taxon>
        <taxon>Spermatophyta</taxon>
        <taxon>Magnoliopsida</taxon>
        <taxon>Liliopsida</taxon>
        <taxon>Poales</taxon>
        <taxon>Poaceae</taxon>
        <taxon>PACMAD clade</taxon>
        <taxon>Arundinoideae</taxon>
        <taxon>Arundineae</taxon>
        <taxon>Arundo</taxon>
    </lineage>
</organism>